<feature type="transmembrane region" description="Helical" evidence="1">
    <location>
        <begin position="456"/>
        <end position="474"/>
    </location>
</feature>
<dbReference type="PANTHER" id="PTHR30092">
    <property type="entry name" value="INNER MEMBRANE PROTEIN CRED"/>
    <property type="match status" value="1"/>
</dbReference>
<name>A0AAJ6BMB9_9CAUL</name>
<accession>A0AAJ6BMB9</accession>
<feature type="transmembrane region" description="Helical" evidence="1">
    <location>
        <begin position="380"/>
        <end position="399"/>
    </location>
</feature>
<feature type="transmembrane region" description="Helical" evidence="1">
    <location>
        <begin position="352"/>
        <end position="368"/>
    </location>
</feature>
<organism evidence="2 3">
    <name type="scientific">Candidatus Brevundimonas colombiensis</name>
    <dbReference type="NCBI Taxonomy" id="3121376"/>
    <lineage>
        <taxon>Bacteria</taxon>
        <taxon>Pseudomonadati</taxon>
        <taxon>Pseudomonadota</taxon>
        <taxon>Alphaproteobacteria</taxon>
        <taxon>Caulobacterales</taxon>
        <taxon>Caulobacteraceae</taxon>
        <taxon>Brevundimonas</taxon>
    </lineage>
</organism>
<evidence type="ECO:0000313" key="3">
    <source>
        <dbReference type="Proteomes" id="UP001213664"/>
    </source>
</evidence>
<dbReference type="NCBIfam" id="NF008712">
    <property type="entry name" value="PRK11715.1-1"/>
    <property type="match status" value="1"/>
</dbReference>
<dbReference type="GO" id="GO:0005886">
    <property type="term" value="C:plasma membrane"/>
    <property type="evidence" value="ECO:0007669"/>
    <property type="project" value="TreeGrafter"/>
</dbReference>
<feature type="transmembrane region" description="Helical" evidence="1">
    <location>
        <begin position="40"/>
        <end position="62"/>
    </location>
</feature>
<evidence type="ECO:0000256" key="1">
    <source>
        <dbReference type="SAM" id="Phobius"/>
    </source>
</evidence>
<evidence type="ECO:0000313" key="2">
    <source>
        <dbReference type="EMBL" id="WEK40864.1"/>
    </source>
</evidence>
<dbReference type="AlphaFoldDB" id="A0AAJ6BMB9"/>
<keyword evidence="1" id="KW-0472">Membrane</keyword>
<dbReference type="EMBL" id="CP119326">
    <property type="protein sequence ID" value="WEK40864.1"/>
    <property type="molecule type" value="Genomic_DNA"/>
</dbReference>
<keyword evidence="1" id="KW-1133">Transmembrane helix</keyword>
<dbReference type="InterPro" id="IPR010364">
    <property type="entry name" value="Uncharacterised_IM_CreD"/>
</dbReference>
<keyword evidence="1" id="KW-0812">Transmembrane</keyword>
<sequence length="492" mass="52494">MSQPPSDAQPDTPAPFTLSAATAARLAEVKAPRRSLGLKLLLVCALALLMSIPALFVFGLLMDRSNRADRVATEVGDLMGGQQTFLGPVIAVPYSRMANGPSNAPGGPVVQPNVPRLETGVWYVFPTQGKIDVDTDSEVRKRSLFRVAVYQAQVGYSGQFDMTRAGSEAPNGAVLDWSRAEIVVGASDARGARSDIVLKIADRTVALTPSTLDASVSLVDDPDVDQRAGPRSALKLFGAPLSLTDRSGVLPVSGRATFSGAQRVSVLPFAGTTEAGIKGDWPHPSYNGGFLPTKREASAGRFDASWSVPFVARGIPAEGDASTLARLGAADLAVSFVEPANPYQSVSRSLKYAPMFIGLVFLAFFLFETTTGRRVHPAQYILIGLAQVIFYMLLLSIAEHTGFDIGFALAATATVALISAYAGWTFDSRRQGVRALVAFTFLYGLIYVLMRLEDYALLVGALASFAAIFAVMYFTRKLDWYGITGAATKDIS</sequence>
<feature type="transmembrane region" description="Helical" evidence="1">
    <location>
        <begin position="405"/>
        <end position="426"/>
    </location>
</feature>
<dbReference type="PIRSF" id="PIRSF004548">
    <property type="entry name" value="CreD"/>
    <property type="match status" value="1"/>
</dbReference>
<gene>
    <name evidence="2" type="primary">creD</name>
    <name evidence="2" type="ORF">P0Y50_04445</name>
</gene>
<feature type="transmembrane region" description="Helical" evidence="1">
    <location>
        <begin position="433"/>
        <end position="450"/>
    </location>
</feature>
<dbReference type="Pfam" id="PF06123">
    <property type="entry name" value="CreD"/>
    <property type="match status" value="1"/>
</dbReference>
<reference evidence="2" key="1">
    <citation type="submission" date="2023-03" db="EMBL/GenBank/DDBJ databases">
        <title>Andean soil-derived lignocellulolytic bacterial consortium as a source of novel taxa and putative plastic-active enzymes.</title>
        <authorList>
            <person name="Diaz-Garcia L."/>
            <person name="Chuvochina M."/>
            <person name="Feuerriegel G."/>
            <person name="Bunk B."/>
            <person name="Sproer C."/>
            <person name="Streit W.R."/>
            <person name="Rodriguez L.M."/>
            <person name="Overmann J."/>
            <person name="Jimenez D.J."/>
        </authorList>
    </citation>
    <scope>NUCLEOTIDE SEQUENCE</scope>
    <source>
        <strain evidence="2">MAG 833</strain>
    </source>
</reference>
<protein>
    <submittedName>
        <fullName evidence="2">Cell envelope integrity protein CreD</fullName>
    </submittedName>
</protein>
<proteinExistence type="predicted"/>
<dbReference type="Proteomes" id="UP001213664">
    <property type="component" value="Chromosome"/>
</dbReference>
<dbReference type="PANTHER" id="PTHR30092:SF0">
    <property type="entry name" value="INNER MEMBRANE PROTEIN CRED"/>
    <property type="match status" value="1"/>
</dbReference>